<dbReference type="Proteomes" id="UP001054889">
    <property type="component" value="Unassembled WGS sequence"/>
</dbReference>
<dbReference type="AlphaFoldDB" id="A0AAV5DA33"/>
<name>A0AAV5DA33_ELECO</name>
<gene>
    <name evidence="2" type="primary">ga24949</name>
    <name evidence="2" type="ORF">PR202_ga24949</name>
</gene>
<dbReference type="Pfam" id="PF03478">
    <property type="entry name" value="Beta-prop_KIB1-4"/>
    <property type="match status" value="1"/>
</dbReference>
<evidence type="ECO:0000259" key="1">
    <source>
        <dbReference type="Pfam" id="PF03478"/>
    </source>
</evidence>
<organism evidence="2 3">
    <name type="scientific">Eleusine coracana subsp. coracana</name>
    <dbReference type="NCBI Taxonomy" id="191504"/>
    <lineage>
        <taxon>Eukaryota</taxon>
        <taxon>Viridiplantae</taxon>
        <taxon>Streptophyta</taxon>
        <taxon>Embryophyta</taxon>
        <taxon>Tracheophyta</taxon>
        <taxon>Spermatophyta</taxon>
        <taxon>Magnoliopsida</taxon>
        <taxon>Liliopsida</taxon>
        <taxon>Poales</taxon>
        <taxon>Poaceae</taxon>
        <taxon>PACMAD clade</taxon>
        <taxon>Chloridoideae</taxon>
        <taxon>Cynodonteae</taxon>
        <taxon>Eleusininae</taxon>
        <taxon>Eleusine</taxon>
    </lineage>
</organism>
<protein>
    <recommendedName>
        <fullName evidence="1">KIB1-4 beta-propeller domain-containing protein</fullName>
    </recommendedName>
</protein>
<keyword evidence="3" id="KW-1185">Reference proteome</keyword>
<dbReference type="PANTHER" id="PTHR33110:SF43">
    <property type="entry name" value="F-BOX DOMAIN-CONTAINING PROTEIN"/>
    <property type="match status" value="1"/>
</dbReference>
<reference evidence="2" key="2">
    <citation type="submission" date="2021-12" db="EMBL/GenBank/DDBJ databases">
        <title>Resequencing data analysis of finger millet.</title>
        <authorList>
            <person name="Hatakeyama M."/>
            <person name="Aluri S."/>
            <person name="Balachadran M.T."/>
            <person name="Sivarajan S.R."/>
            <person name="Poveda L."/>
            <person name="Shimizu-Inatsugi R."/>
            <person name="Schlapbach R."/>
            <person name="Sreeman S.M."/>
            <person name="Shimizu K.K."/>
        </authorList>
    </citation>
    <scope>NUCLEOTIDE SEQUENCE</scope>
</reference>
<sequence length="115" mass="12573">MMSRDDDSCFLLNAFTKVTMPLPSLSSYCPIDEHVETVNVRDTVRQSHGTWMDLKDKDYISVNALVVCSTQLIAALVAVGDGNLATIALCRPGAAAWSLSARVQCGWLSGMVFFR</sequence>
<feature type="domain" description="KIB1-4 beta-propeller" evidence="1">
    <location>
        <begin position="5"/>
        <end position="114"/>
    </location>
</feature>
<reference evidence="2" key="1">
    <citation type="journal article" date="2018" name="DNA Res.">
        <title>Multiple hybrid de novo genome assembly of finger millet, an orphan allotetraploid crop.</title>
        <authorList>
            <person name="Hatakeyama M."/>
            <person name="Aluri S."/>
            <person name="Balachadran M.T."/>
            <person name="Sivarajan S.R."/>
            <person name="Patrignani A."/>
            <person name="Gruter S."/>
            <person name="Poveda L."/>
            <person name="Shimizu-Inatsugi R."/>
            <person name="Baeten J."/>
            <person name="Francoijs K.J."/>
            <person name="Nataraja K.N."/>
            <person name="Reddy Y.A.N."/>
            <person name="Phadnis S."/>
            <person name="Ravikumar R.L."/>
            <person name="Schlapbach R."/>
            <person name="Sreeman S.M."/>
            <person name="Shimizu K.K."/>
        </authorList>
    </citation>
    <scope>NUCLEOTIDE SEQUENCE</scope>
</reference>
<comment type="caution">
    <text evidence="2">The sequence shown here is derived from an EMBL/GenBank/DDBJ whole genome shotgun (WGS) entry which is preliminary data.</text>
</comment>
<evidence type="ECO:0000313" key="3">
    <source>
        <dbReference type="Proteomes" id="UP001054889"/>
    </source>
</evidence>
<proteinExistence type="predicted"/>
<accession>A0AAV5DA33</accession>
<dbReference type="InterPro" id="IPR005174">
    <property type="entry name" value="KIB1-4_b-propeller"/>
</dbReference>
<dbReference type="PANTHER" id="PTHR33110">
    <property type="entry name" value="F-BOX/KELCH-REPEAT PROTEIN-RELATED"/>
    <property type="match status" value="1"/>
</dbReference>
<dbReference type="EMBL" id="BQKI01000013">
    <property type="protein sequence ID" value="GJN07147.1"/>
    <property type="molecule type" value="Genomic_DNA"/>
</dbReference>
<evidence type="ECO:0000313" key="2">
    <source>
        <dbReference type="EMBL" id="GJN07147.1"/>
    </source>
</evidence>